<evidence type="ECO:0000313" key="1">
    <source>
        <dbReference type="EMBL" id="GAL02152.1"/>
    </source>
</evidence>
<dbReference type="eggNOG" id="COG3153">
    <property type="taxonomic scope" value="Bacteria"/>
</dbReference>
<gene>
    <name evidence="1" type="ORF">JCM19237_5045</name>
</gene>
<reference evidence="1 2" key="1">
    <citation type="journal article" date="2014" name="Genome Announc.">
        <title>Draft Genome Sequences of Two Vibrionaceae Species, Vibrio ponticus C121 and Photobacterium aphoticum C119, Isolated as Coral Reef Microbiota.</title>
        <authorList>
            <person name="Al-saari N."/>
            <person name="Meirelles P.M."/>
            <person name="Mino S."/>
            <person name="Suda W."/>
            <person name="Oshima K."/>
            <person name="Hattori M."/>
            <person name="Ohkuma M."/>
            <person name="Thompson F.L."/>
            <person name="Gomez-Gil B."/>
            <person name="Sawabe T."/>
            <person name="Sawabe T."/>
        </authorList>
    </citation>
    <scope>NUCLEOTIDE SEQUENCE [LARGE SCALE GENOMIC DNA]</scope>
    <source>
        <strain evidence="1 2">JCM 19237</strain>
    </source>
</reference>
<dbReference type="Proteomes" id="UP000029227">
    <property type="component" value="Unassembled WGS sequence"/>
</dbReference>
<proteinExistence type="predicted"/>
<accession>A0A090R3C2</accession>
<sequence>MFGCGILFIEYKRDDDVDEILDKKLRTLLSTCFTGEDDAIFRTQRYAKDKPQHRYLLWNTNNELVGQVAVHEKTWSAKAFRSPSVEWPKCVCYRRIASKAG</sequence>
<protein>
    <submittedName>
        <fullName evidence="1">Uncharacterized protein</fullName>
    </submittedName>
</protein>
<dbReference type="STRING" id="754436.JCM19237_5045"/>
<dbReference type="EMBL" id="BBMN01000001">
    <property type="protein sequence ID" value="GAL02152.1"/>
    <property type="molecule type" value="Genomic_DNA"/>
</dbReference>
<comment type="caution">
    <text evidence="1">The sequence shown here is derived from an EMBL/GenBank/DDBJ whole genome shotgun (WGS) entry which is preliminary data.</text>
</comment>
<name>A0A090R3C2_9GAMM</name>
<evidence type="ECO:0000313" key="2">
    <source>
        <dbReference type="Proteomes" id="UP000029227"/>
    </source>
</evidence>
<dbReference type="AlphaFoldDB" id="A0A090R3C2"/>
<organism evidence="1 2">
    <name type="scientific">Photobacterium aphoticum</name>
    <dbReference type="NCBI Taxonomy" id="754436"/>
    <lineage>
        <taxon>Bacteria</taxon>
        <taxon>Pseudomonadati</taxon>
        <taxon>Pseudomonadota</taxon>
        <taxon>Gammaproteobacteria</taxon>
        <taxon>Vibrionales</taxon>
        <taxon>Vibrionaceae</taxon>
        <taxon>Photobacterium</taxon>
    </lineage>
</organism>